<evidence type="ECO:0000313" key="2">
    <source>
        <dbReference type="EMBL" id="PTX64333.1"/>
    </source>
</evidence>
<dbReference type="SUPFAM" id="SSF50800">
    <property type="entry name" value="PK beta-barrel domain-like"/>
    <property type="match status" value="1"/>
</dbReference>
<dbReference type="InterPro" id="IPR052716">
    <property type="entry name" value="MOSC_domain"/>
</dbReference>
<name>A0A2T6C7S3_9BACL</name>
<dbReference type="GO" id="GO:0030151">
    <property type="term" value="F:molybdenum ion binding"/>
    <property type="evidence" value="ECO:0007669"/>
    <property type="project" value="InterPro"/>
</dbReference>
<evidence type="ECO:0000313" key="3">
    <source>
        <dbReference type="Proteomes" id="UP000244240"/>
    </source>
</evidence>
<dbReference type="PANTHER" id="PTHR36930">
    <property type="entry name" value="METAL-SULFUR CLUSTER BIOSYNTHESIS PROTEINS YUAD-RELATED"/>
    <property type="match status" value="1"/>
</dbReference>
<reference evidence="2 3" key="1">
    <citation type="submission" date="2018-04" db="EMBL/GenBank/DDBJ databases">
        <title>Genomic Encyclopedia of Archaeal and Bacterial Type Strains, Phase II (KMG-II): from individual species to whole genera.</title>
        <authorList>
            <person name="Goeker M."/>
        </authorList>
    </citation>
    <scope>NUCLEOTIDE SEQUENCE [LARGE SCALE GENOMIC DNA]</scope>
    <source>
        <strain evidence="2 3">DSM 45787</strain>
    </source>
</reference>
<evidence type="ECO:0000259" key="1">
    <source>
        <dbReference type="PROSITE" id="PS51340"/>
    </source>
</evidence>
<dbReference type="InterPro" id="IPR005302">
    <property type="entry name" value="MoCF_Sase_C"/>
</dbReference>
<sequence length="190" mass="21282">MWRHEEVRIEGIYRADRRDTFVTRSMESAELEYGGIPGDLHFGWTKKAGAREPMYPRGTEIFNRRQVSVASVEECTRIAEELGIEEVRPEWLGANLAITGYPELSRLSPGSRIIFPDGAGLLCEGENLPCIQPGKILQQRFPDQPQLASRFVKASRGLRGIVCVVEKPGPIRRGETATLAICRSRAENES</sequence>
<dbReference type="EMBL" id="QBKR01000003">
    <property type="protein sequence ID" value="PTX64333.1"/>
    <property type="molecule type" value="Genomic_DNA"/>
</dbReference>
<dbReference type="GO" id="GO:0030170">
    <property type="term" value="F:pyridoxal phosphate binding"/>
    <property type="evidence" value="ECO:0007669"/>
    <property type="project" value="InterPro"/>
</dbReference>
<dbReference type="PROSITE" id="PS51340">
    <property type="entry name" value="MOSC"/>
    <property type="match status" value="1"/>
</dbReference>
<dbReference type="OrthoDB" id="9808413at2"/>
<comment type="caution">
    <text evidence="2">The sequence shown here is derived from an EMBL/GenBank/DDBJ whole genome shotgun (WGS) entry which is preliminary data.</text>
</comment>
<feature type="domain" description="MOSC" evidence="1">
    <location>
        <begin position="23"/>
        <end position="180"/>
    </location>
</feature>
<dbReference type="Gene3D" id="2.40.33.20">
    <property type="entry name" value="PK beta-barrel domain-like"/>
    <property type="match status" value="1"/>
</dbReference>
<dbReference type="GO" id="GO:0003824">
    <property type="term" value="F:catalytic activity"/>
    <property type="evidence" value="ECO:0007669"/>
    <property type="project" value="InterPro"/>
</dbReference>
<accession>A0A2T6C7S3</accession>
<keyword evidence="3" id="KW-1185">Reference proteome</keyword>
<protein>
    <recommendedName>
        <fullName evidence="1">MOSC domain-containing protein</fullName>
    </recommendedName>
</protein>
<dbReference type="InterPro" id="IPR011037">
    <property type="entry name" value="Pyrv_Knase-like_insert_dom_sf"/>
</dbReference>
<dbReference type="Proteomes" id="UP000244240">
    <property type="component" value="Unassembled WGS sequence"/>
</dbReference>
<dbReference type="PANTHER" id="PTHR36930:SF1">
    <property type="entry name" value="MOSC DOMAIN-CONTAINING PROTEIN"/>
    <property type="match status" value="1"/>
</dbReference>
<dbReference type="AlphaFoldDB" id="A0A2T6C7S3"/>
<gene>
    <name evidence="2" type="ORF">C8P63_103118</name>
</gene>
<organism evidence="2 3">
    <name type="scientific">Melghirimyces profundicolus</name>
    <dbReference type="NCBI Taxonomy" id="1242148"/>
    <lineage>
        <taxon>Bacteria</taxon>
        <taxon>Bacillati</taxon>
        <taxon>Bacillota</taxon>
        <taxon>Bacilli</taxon>
        <taxon>Bacillales</taxon>
        <taxon>Thermoactinomycetaceae</taxon>
        <taxon>Melghirimyces</taxon>
    </lineage>
</organism>
<proteinExistence type="predicted"/>
<dbReference type="RefSeq" id="WP_108021896.1">
    <property type="nucleotide sequence ID" value="NZ_QBKR01000003.1"/>
</dbReference>
<dbReference type="Pfam" id="PF03473">
    <property type="entry name" value="MOSC"/>
    <property type="match status" value="1"/>
</dbReference>